<dbReference type="InterPro" id="IPR014974">
    <property type="entry name" value="DUF1833"/>
</dbReference>
<keyword evidence="2" id="KW-1185">Reference proteome</keyword>
<dbReference type="AlphaFoldDB" id="C3X7X9"/>
<organism evidence="1 2">
    <name type="scientific">Oxalobacter formigenes OXCC13</name>
    <dbReference type="NCBI Taxonomy" id="556269"/>
    <lineage>
        <taxon>Bacteria</taxon>
        <taxon>Pseudomonadati</taxon>
        <taxon>Pseudomonadota</taxon>
        <taxon>Betaproteobacteria</taxon>
        <taxon>Burkholderiales</taxon>
        <taxon>Oxalobacteraceae</taxon>
        <taxon>Oxalobacter</taxon>
    </lineage>
</organism>
<dbReference type="HOGENOM" id="CLU_128712_0_0_4"/>
<proteinExistence type="predicted"/>
<dbReference type="eggNOG" id="ENOG5032VKM">
    <property type="taxonomic scope" value="Bacteria"/>
</dbReference>
<dbReference type="Proteomes" id="UP000005089">
    <property type="component" value="Unassembled WGS sequence"/>
</dbReference>
<reference evidence="1 2" key="1">
    <citation type="submission" date="2009-02" db="EMBL/GenBank/DDBJ databases">
        <title>The Genome Sequence of Oxalobacter formigenes OXCC13.</title>
        <authorList>
            <consortium name="The Broad Institute Genome Sequencing Platform"/>
            <person name="Ward D."/>
            <person name="Young S.K."/>
            <person name="Kodira C.D."/>
            <person name="Zeng Q."/>
            <person name="Koehrsen M."/>
            <person name="Alvarado L."/>
            <person name="Berlin A."/>
            <person name="Borenstein D."/>
            <person name="Chen Z."/>
            <person name="Engels R."/>
            <person name="Freedman E."/>
            <person name="Gellesch M."/>
            <person name="Goldberg J."/>
            <person name="Griggs A."/>
            <person name="Gujja S."/>
            <person name="Heiman D."/>
            <person name="Hepburn T."/>
            <person name="Howarth C."/>
            <person name="Jen D."/>
            <person name="Larson L."/>
            <person name="Lewis B."/>
            <person name="Mehta T."/>
            <person name="Park D."/>
            <person name="Pearson M."/>
            <person name="Roberts A."/>
            <person name="Saif S."/>
            <person name="Shea T."/>
            <person name="Shenoy N."/>
            <person name="Sisk P."/>
            <person name="Stolte C."/>
            <person name="Sykes S."/>
            <person name="Walk T."/>
            <person name="White J."/>
            <person name="Yandava C."/>
            <person name="Allison M.J."/>
            <person name="Lander E."/>
            <person name="Nusbaum C."/>
            <person name="Galagan J."/>
            <person name="Birren B."/>
        </authorList>
    </citation>
    <scope>NUCLEOTIDE SEQUENCE [LARGE SCALE GENOMIC DNA]</scope>
    <source>
        <strain evidence="1 2">OXCC13</strain>
    </source>
</reference>
<dbReference type="Pfam" id="PF08875">
    <property type="entry name" value="DUF1833"/>
    <property type="match status" value="1"/>
</dbReference>
<dbReference type="STRING" id="847.BRW83_1929"/>
<sequence length="181" mass="20293">MKNWRNILTDTTLKEAIKEAYASAPDDEIIVYTIEMRHPAFTQPLRVVRDHKSFTGTLEASAPENAGEAVEFLPYAFDLELPEIAESGKPEIVLTIDNVSREIVTSIEAAVRTPYLIEITYRIYLMSDPSGPQNDPPMTMVINTVETDVFRVTARAGFADLSKTAYPRKTYTLDQFPSLSS</sequence>
<dbReference type="EMBL" id="GG658170">
    <property type="protein sequence ID" value="EEO29305.1"/>
    <property type="molecule type" value="Genomic_DNA"/>
</dbReference>
<name>C3X7X9_OXAFO</name>
<gene>
    <name evidence="1" type="ORF">OFBG_00333</name>
</gene>
<evidence type="ECO:0000313" key="2">
    <source>
        <dbReference type="Proteomes" id="UP000005089"/>
    </source>
</evidence>
<accession>C3X7X9</accession>
<evidence type="ECO:0000313" key="1">
    <source>
        <dbReference type="EMBL" id="EEO29305.1"/>
    </source>
</evidence>
<protein>
    <submittedName>
        <fullName evidence="1">Uncharacterized protein</fullName>
    </submittedName>
</protein>